<gene>
    <name evidence="3" type="ORF">MNOR_LOCUS16443</name>
</gene>
<dbReference type="EMBL" id="CAXKWB010010800">
    <property type="protein sequence ID" value="CAL4099263.1"/>
    <property type="molecule type" value="Genomic_DNA"/>
</dbReference>
<keyword evidence="2" id="KW-0732">Signal</keyword>
<feature type="region of interest" description="Disordered" evidence="1">
    <location>
        <begin position="38"/>
        <end position="70"/>
    </location>
</feature>
<comment type="caution">
    <text evidence="3">The sequence shown here is derived from an EMBL/GenBank/DDBJ whole genome shotgun (WGS) entry which is preliminary data.</text>
</comment>
<keyword evidence="4" id="KW-1185">Reference proteome</keyword>
<evidence type="ECO:0000313" key="3">
    <source>
        <dbReference type="EMBL" id="CAL4099263.1"/>
    </source>
</evidence>
<organism evidence="3 4">
    <name type="scientific">Meganyctiphanes norvegica</name>
    <name type="common">Northern krill</name>
    <name type="synonym">Thysanopoda norvegica</name>
    <dbReference type="NCBI Taxonomy" id="48144"/>
    <lineage>
        <taxon>Eukaryota</taxon>
        <taxon>Metazoa</taxon>
        <taxon>Ecdysozoa</taxon>
        <taxon>Arthropoda</taxon>
        <taxon>Crustacea</taxon>
        <taxon>Multicrustacea</taxon>
        <taxon>Malacostraca</taxon>
        <taxon>Eumalacostraca</taxon>
        <taxon>Eucarida</taxon>
        <taxon>Euphausiacea</taxon>
        <taxon>Euphausiidae</taxon>
        <taxon>Meganyctiphanes</taxon>
    </lineage>
</organism>
<proteinExistence type="predicted"/>
<name>A0AAV2QVP6_MEGNR</name>
<dbReference type="AlphaFoldDB" id="A0AAV2QVP6"/>
<evidence type="ECO:0000256" key="2">
    <source>
        <dbReference type="SAM" id="SignalP"/>
    </source>
</evidence>
<feature type="chain" id="PRO_5043988081" description="C1q domain-containing protein" evidence="2">
    <location>
        <begin position="24"/>
        <end position="214"/>
    </location>
</feature>
<reference evidence="3 4" key="1">
    <citation type="submission" date="2024-05" db="EMBL/GenBank/DDBJ databases">
        <authorList>
            <person name="Wallberg A."/>
        </authorList>
    </citation>
    <scope>NUCLEOTIDE SEQUENCE [LARGE SCALE GENOMIC DNA]</scope>
</reference>
<feature type="signal peptide" evidence="2">
    <location>
        <begin position="1"/>
        <end position="23"/>
    </location>
</feature>
<accession>A0AAV2QVP6</accession>
<evidence type="ECO:0000256" key="1">
    <source>
        <dbReference type="SAM" id="MobiDB-lite"/>
    </source>
</evidence>
<protein>
    <recommendedName>
        <fullName evidence="5">C1q domain-containing protein</fullName>
    </recommendedName>
</protein>
<sequence length="214" mass="24112">MNLRKHIVTPVLVFLVVCLEIHGQSTIFGFRDPLPVQDRPSTTLSPRPSGVVTQKPLTGTTQRQSDHRTKHEADDLLSLLLRKVEEISQKQDNYQNVLLSAIKGNETQERLAYLNTESSFLVEQVKLTTKIMPEMIKEKVENTTVRRDINETSMDKNVDKRIGFSVRKAAGTNPNTYLLQASKNPLSFQDVLSNTGSGWTGQVFQAPLAGHYFF</sequence>
<evidence type="ECO:0000313" key="4">
    <source>
        <dbReference type="Proteomes" id="UP001497623"/>
    </source>
</evidence>
<dbReference type="Proteomes" id="UP001497623">
    <property type="component" value="Unassembled WGS sequence"/>
</dbReference>
<feature type="compositionally biased region" description="Polar residues" evidence="1">
    <location>
        <begin position="39"/>
        <end position="63"/>
    </location>
</feature>
<evidence type="ECO:0008006" key="5">
    <source>
        <dbReference type="Google" id="ProtNLM"/>
    </source>
</evidence>
<feature type="non-terminal residue" evidence="3">
    <location>
        <position position="214"/>
    </location>
</feature>